<organism evidence="1 2">
    <name type="scientific">Lactuca saligna</name>
    <name type="common">Willowleaf lettuce</name>
    <dbReference type="NCBI Taxonomy" id="75948"/>
    <lineage>
        <taxon>Eukaryota</taxon>
        <taxon>Viridiplantae</taxon>
        <taxon>Streptophyta</taxon>
        <taxon>Embryophyta</taxon>
        <taxon>Tracheophyta</taxon>
        <taxon>Spermatophyta</taxon>
        <taxon>Magnoliopsida</taxon>
        <taxon>eudicotyledons</taxon>
        <taxon>Gunneridae</taxon>
        <taxon>Pentapetalae</taxon>
        <taxon>asterids</taxon>
        <taxon>campanulids</taxon>
        <taxon>Asterales</taxon>
        <taxon>Asteraceae</taxon>
        <taxon>Cichorioideae</taxon>
        <taxon>Cichorieae</taxon>
        <taxon>Lactucinae</taxon>
        <taxon>Lactuca</taxon>
    </lineage>
</organism>
<evidence type="ECO:0000313" key="1">
    <source>
        <dbReference type="EMBL" id="CAI9277209.1"/>
    </source>
</evidence>
<sequence length="185" mass="20485">MNGEDKDGIDGEEDESVNSDCFAVGLHAPKLHLLTVSGAAIGACGEALERQIRMEGEGARGGMGPKLALTCIKDVCAHKDEANVHQFKNIMFETKEIVQLYLEVFEGWFEQTEAVDKIVSYNVGNIVYNVDNIASDTVEECSREETVAVNTLEEENLYEFGRLDNKIVTPRNQRRKRPGAEVTSC</sequence>
<protein>
    <submittedName>
        <fullName evidence="1">Uncharacterized protein</fullName>
    </submittedName>
</protein>
<name>A0AA36DZ98_LACSI</name>
<gene>
    <name evidence="1" type="ORF">LSALG_LOCUS17147</name>
</gene>
<dbReference type="Proteomes" id="UP001177003">
    <property type="component" value="Chromosome 3"/>
</dbReference>
<dbReference type="EMBL" id="OX465079">
    <property type="protein sequence ID" value="CAI9277209.1"/>
    <property type="molecule type" value="Genomic_DNA"/>
</dbReference>
<accession>A0AA36DZ98</accession>
<reference evidence="1" key="1">
    <citation type="submission" date="2023-04" db="EMBL/GenBank/DDBJ databases">
        <authorList>
            <person name="Vijverberg K."/>
            <person name="Xiong W."/>
            <person name="Schranz E."/>
        </authorList>
    </citation>
    <scope>NUCLEOTIDE SEQUENCE</scope>
</reference>
<dbReference type="AlphaFoldDB" id="A0AA36DZ98"/>
<evidence type="ECO:0000313" key="2">
    <source>
        <dbReference type="Proteomes" id="UP001177003"/>
    </source>
</evidence>
<keyword evidence="2" id="KW-1185">Reference proteome</keyword>
<proteinExistence type="predicted"/>